<sequence length="167" mass="19601">MAKTSSKRRHALARQERRIPRSRLQYGALCYRVKKGKLRILLISSRRTRRWVTPKGWPMHGKTGWEAAAQEAWEEAGVRGKAVAHSLGFYSYAKYLSKDRYITCTVQIFPLAVETKSRDFPERAERRRKWMRPRKAMEAVDEPELSRMIRKFARNFEKAAKTKKSGD</sequence>
<dbReference type="AlphaFoldDB" id="A0A849L0P5"/>
<dbReference type="GO" id="GO:0005737">
    <property type="term" value="C:cytoplasm"/>
    <property type="evidence" value="ECO:0007669"/>
    <property type="project" value="TreeGrafter"/>
</dbReference>
<evidence type="ECO:0000256" key="3">
    <source>
        <dbReference type="ARBA" id="ARBA00022801"/>
    </source>
</evidence>
<dbReference type="Proteomes" id="UP000572377">
    <property type="component" value="Unassembled WGS sequence"/>
</dbReference>
<dbReference type="CDD" id="cd04666">
    <property type="entry name" value="NUDIX_DIPP2_like_Nudt4"/>
    <property type="match status" value="1"/>
</dbReference>
<dbReference type="Pfam" id="PF00293">
    <property type="entry name" value="NUDIX"/>
    <property type="match status" value="1"/>
</dbReference>
<comment type="caution">
    <text evidence="6">The sequence shown here is derived from an EMBL/GenBank/DDBJ whole genome shotgun (WGS) entry which is preliminary data.</text>
</comment>
<keyword evidence="2" id="KW-0479">Metal-binding</keyword>
<gene>
    <name evidence="6" type="ORF">HMH01_05215</name>
</gene>
<keyword evidence="4" id="KW-0460">Magnesium</keyword>
<dbReference type="SUPFAM" id="SSF55811">
    <property type="entry name" value="Nudix"/>
    <property type="match status" value="1"/>
</dbReference>
<comment type="cofactor">
    <cofactor evidence="1">
        <name>Mg(2+)</name>
        <dbReference type="ChEBI" id="CHEBI:18420"/>
    </cofactor>
</comment>
<dbReference type="InterPro" id="IPR000086">
    <property type="entry name" value="NUDIX_hydrolase_dom"/>
</dbReference>
<dbReference type="PANTHER" id="PTHR12629:SF0">
    <property type="entry name" value="DIPHOSPHOINOSITOL-POLYPHOSPHATE DIPHOSPHATASE"/>
    <property type="match status" value="1"/>
</dbReference>
<accession>A0A849L0P5</accession>
<dbReference type="EMBL" id="JABFBC010000001">
    <property type="protein sequence ID" value="NNU79837.1"/>
    <property type="molecule type" value="Genomic_DNA"/>
</dbReference>
<proteinExistence type="predicted"/>
<dbReference type="PROSITE" id="PS51462">
    <property type="entry name" value="NUDIX"/>
    <property type="match status" value="1"/>
</dbReference>
<keyword evidence="3 6" id="KW-0378">Hydrolase</keyword>
<organism evidence="6 7">
    <name type="scientific">Halovulum dunhuangense</name>
    <dbReference type="NCBI Taxonomy" id="1505036"/>
    <lineage>
        <taxon>Bacteria</taxon>
        <taxon>Pseudomonadati</taxon>
        <taxon>Pseudomonadota</taxon>
        <taxon>Alphaproteobacteria</taxon>
        <taxon>Rhodobacterales</taxon>
        <taxon>Paracoccaceae</taxon>
        <taxon>Halovulum</taxon>
    </lineage>
</organism>
<evidence type="ECO:0000313" key="7">
    <source>
        <dbReference type="Proteomes" id="UP000572377"/>
    </source>
</evidence>
<evidence type="ECO:0000256" key="4">
    <source>
        <dbReference type="ARBA" id="ARBA00022842"/>
    </source>
</evidence>
<name>A0A849L0P5_9RHOB</name>
<protein>
    <submittedName>
        <fullName evidence="6">NUDIX hydrolase</fullName>
    </submittedName>
</protein>
<evidence type="ECO:0000256" key="2">
    <source>
        <dbReference type="ARBA" id="ARBA00022723"/>
    </source>
</evidence>
<dbReference type="Gene3D" id="3.90.79.10">
    <property type="entry name" value="Nucleoside Triphosphate Pyrophosphohydrolase"/>
    <property type="match status" value="1"/>
</dbReference>
<evidence type="ECO:0000256" key="1">
    <source>
        <dbReference type="ARBA" id="ARBA00001946"/>
    </source>
</evidence>
<evidence type="ECO:0000259" key="5">
    <source>
        <dbReference type="PROSITE" id="PS51462"/>
    </source>
</evidence>
<dbReference type="GO" id="GO:0016462">
    <property type="term" value="F:pyrophosphatase activity"/>
    <property type="evidence" value="ECO:0007669"/>
    <property type="project" value="InterPro"/>
</dbReference>
<dbReference type="PANTHER" id="PTHR12629">
    <property type="entry name" value="DIPHOSPHOINOSITOL POLYPHOSPHATE PHOSPHOHYDROLASE"/>
    <property type="match status" value="1"/>
</dbReference>
<keyword evidence="7" id="KW-1185">Reference proteome</keyword>
<reference evidence="6 7" key="1">
    <citation type="submission" date="2020-05" db="EMBL/GenBank/DDBJ databases">
        <title>Gimesia benthica sp. nov., a novel planctomycete isolated from a deep-sea water sample of the Northwest Indian Ocean.</title>
        <authorList>
            <person name="Wang J."/>
            <person name="Ruan C."/>
            <person name="Song L."/>
            <person name="Zhu Y."/>
            <person name="Li A."/>
            <person name="Zheng X."/>
            <person name="Wang L."/>
            <person name="Lu Z."/>
            <person name="Huang Y."/>
            <person name="Du W."/>
            <person name="Zhou Y."/>
            <person name="Huang L."/>
            <person name="Dai X."/>
        </authorList>
    </citation>
    <scope>NUCLEOTIDE SEQUENCE [LARGE SCALE GENOMIC DNA]</scope>
    <source>
        <strain evidence="6 7">YYQ-30</strain>
    </source>
</reference>
<dbReference type="InterPro" id="IPR015797">
    <property type="entry name" value="NUDIX_hydrolase-like_dom_sf"/>
</dbReference>
<dbReference type="GO" id="GO:0046872">
    <property type="term" value="F:metal ion binding"/>
    <property type="evidence" value="ECO:0007669"/>
    <property type="project" value="UniProtKB-KW"/>
</dbReference>
<dbReference type="InterPro" id="IPR047198">
    <property type="entry name" value="DDP-like_NUDIX"/>
</dbReference>
<evidence type="ECO:0000313" key="6">
    <source>
        <dbReference type="EMBL" id="NNU79837.1"/>
    </source>
</evidence>
<dbReference type="RefSeq" id="WP_171323136.1">
    <property type="nucleotide sequence ID" value="NZ_JABFBC010000001.1"/>
</dbReference>
<feature type="domain" description="Nudix hydrolase" evidence="5">
    <location>
        <begin position="21"/>
        <end position="153"/>
    </location>
</feature>